<dbReference type="PROSITE" id="PS50048">
    <property type="entry name" value="ZN2_CY6_FUNGAL_2"/>
    <property type="match status" value="1"/>
</dbReference>
<dbReference type="Gene3D" id="4.10.240.10">
    <property type="entry name" value="Zn(2)-C6 fungal-type DNA-binding domain"/>
    <property type="match status" value="1"/>
</dbReference>
<evidence type="ECO:0000256" key="1">
    <source>
        <dbReference type="ARBA" id="ARBA00004123"/>
    </source>
</evidence>
<keyword evidence="3" id="KW-0238">DNA-binding</keyword>
<dbReference type="GeneID" id="19157905"/>
<keyword evidence="5" id="KW-0539">Nucleus</keyword>
<evidence type="ECO:0000256" key="3">
    <source>
        <dbReference type="ARBA" id="ARBA00023125"/>
    </source>
</evidence>
<evidence type="ECO:0000313" key="8">
    <source>
        <dbReference type="EMBL" id="EXJ94612.1"/>
    </source>
</evidence>
<evidence type="ECO:0000256" key="4">
    <source>
        <dbReference type="ARBA" id="ARBA00023163"/>
    </source>
</evidence>
<dbReference type="Proteomes" id="UP000019484">
    <property type="component" value="Unassembled WGS sequence"/>
</dbReference>
<feature type="compositionally biased region" description="Polar residues" evidence="6">
    <location>
        <begin position="89"/>
        <end position="100"/>
    </location>
</feature>
<dbReference type="PANTHER" id="PTHR37534:SF7">
    <property type="entry name" value="TRANSCRIPTIONAL ACTIVATOR PROTEIN UGA3"/>
    <property type="match status" value="1"/>
</dbReference>
<dbReference type="STRING" id="1182541.W9YNU7"/>
<dbReference type="GO" id="GO:0005634">
    <property type="term" value="C:nucleus"/>
    <property type="evidence" value="ECO:0007669"/>
    <property type="project" value="UniProtKB-SubCell"/>
</dbReference>
<dbReference type="GO" id="GO:0000976">
    <property type="term" value="F:transcription cis-regulatory region binding"/>
    <property type="evidence" value="ECO:0007669"/>
    <property type="project" value="TreeGrafter"/>
</dbReference>
<dbReference type="RefSeq" id="XP_007722106.1">
    <property type="nucleotide sequence ID" value="XM_007723916.1"/>
</dbReference>
<proteinExistence type="predicted"/>
<evidence type="ECO:0000259" key="7">
    <source>
        <dbReference type="PROSITE" id="PS50048"/>
    </source>
</evidence>
<dbReference type="Pfam" id="PF11951">
    <property type="entry name" value="Fungal_trans_2"/>
    <property type="match status" value="1"/>
</dbReference>
<gene>
    <name evidence="8" type="ORF">A1O1_03008</name>
</gene>
<dbReference type="GO" id="GO:0000981">
    <property type="term" value="F:DNA-binding transcription factor activity, RNA polymerase II-specific"/>
    <property type="evidence" value="ECO:0007669"/>
    <property type="project" value="InterPro"/>
</dbReference>
<dbReference type="SUPFAM" id="SSF57701">
    <property type="entry name" value="Zn2/Cys6 DNA-binding domain"/>
    <property type="match status" value="1"/>
</dbReference>
<dbReference type="CDD" id="cd00067">
    <property type="entry name" value="GAL4"/>
    <property type="match status" value="1"/>
</dbReference>
<comment type="subcellular location">
    <subcellularLocation>
        <location evidence="1">Nucleus</location>
    </subcellularLocation>
</comment>
<feature type="domain" description="Zn(2)-C6 fungal-type" evidence="7">
    <location>
        <begin position="19"/>
        <end position="47"/>
    </location>
</feature>
<dbReference type="GO" id="GO:0045944">
    <property type="term" value="P:positive regulation of transcription by RNA polymerase II"/>
    <property type="evidence" value="ECO:0007669"/>
    <property type="project" value="TreeGrafter"/>
</dbReference>
<dbReference type="OrthoDB" id="4491390at2759"/>
<name>W9YNU7_9EURO</name>
<evidence type="ECO:0000256" key="6">
    <source>
        <dbReference type="SAM" id="MobiDB-lite"/>
    </source>
</evidence>
<dbReference type="PROSITE" id="PS00463">
    <property type="entry name" value="ZN2_CY6_FUNGAL_1"/>
    <property type="match status" value="1"/>
</dbReference>
<dbReference type="SMART" id="SM00066">
    <property type="entry name" value="GAL4"/>
    <property type="match status" value="1"/>
</dbReference>
<keyword evidence="2" id="KW-0805">Transcription regulation</keyword>
<dbReference type="Pfam" id="PF00172">
    <property type="entry name" value="Zn_clus"/>
    <property type="match status" value="1"/>
</dbReference>
<accession>W9YNU7</accession>
<organism evidence="8 9">
    <name type="scientific">Capronia coronata CBS 617.96</name>
    <dbReference type="NCBI Taxonomy" id="1182541"/>
    <lineage>
        <taxon>Eukaryota</taxon>
        <taxon>Fungi</taxon>
        <taxon>Dikarya</taxon>
        <taxon>Ascomycota</taxon>
        <taxon>Pezizomycotina</taxon>
        <taxon>Eurotiomycetes</taxon>
        <taxon>Chaetothyriomycetidae</taxon>
        <taxon>Chaetothyriales</taxon>
        <taxon>Herpotrichiellaceae</taxon>
        <taxon>Capronia</taxon>
    </lineage>
</organism>
<dbReference type="InterPro" id="IPR001138">
    <property type="entry name" value="Zn2Cys6_DnaBD"/>
</dbReference>
<reference evidence="8 9" key="1">
    <citation type="submission" date="2013-03" db="EMBL/GenBank/DDBJ databases">
        <title>The Genome Sequence of Capronia coronata CBS 617.96.</title>
        <authorList>
            <consortium name="The Broad Institute Genomics Platform"/>
            <person name="Cuomo C."/>
            <person name="de Hoog S."/>
            <person name="Gorbushina A."/>
            <person name="Walker B."/>
            <person name="Young S.K."/>
            <person name="Zeng Q."/>
            <person name="Gargeya S."/>
            <person name="Fitzgerald M."/>
            <person name="Haas B."/>
            <person name="Abouelleil A."/>
            <person name="Allen A.W."/>
            <person name="Alvarado L."/>
            <person name="Arachchi H.M."/>
            <person name="Berlin A.M."/>
            <person name="Chapman S.B."/>
            <person name="Gainer-Dewar J."/>
            <person name="Goldberg J."/>
            <person name="Griggs A."/>
            <person name="Gujja S."/>
            <person name="Hansen M."/>
            <person name="Howarth C."/>
            <person name="Imamovic A."/>
            <person name="Ireland A."/>
            <person name="Larimer J."/>
            <person name="McCowan C."/>
            <person name="Murphy C."/>
            <person name="Pearson M."/>
            <person name="Poon T.W."/>
            <person name="Priest M."/>
            <person name="Roberts A."/>
            <person name="Saif S."/>
            <person name="Shea T."/>
            <person name="Sisk P."/>
            <person name="Sykes S."/>
            <person name="Wortman J."/>
            <person name="Nusbaum C."/>
            <person name="Birren B."/>
        </authorList>
    </citation>
    <scope>NUCLEOTIDE SEQUENCE [LARGE SCALE GENOMIC DNA]</scope>
    <source>
        <strain evidence="8 9">CBS 617.96</strain>
    </source>
</reference>
<keyword evidence="4" id="KW-0804">Transcription</keyword>
<keyword evidence="9" id="KW-1185">Reference proteome</keyword>
<dbReference type="InterPro" id="IPR021858">
    <property type="entry name" value="Fun_TF"/>
</dbReference>
<dbReference type="GO" id="GO:0008270">
    <property type="term" value="F:zinc ion binding"/>
    <property type="evidence" value="ECO:0007669"/>
    <property type="project" value="InterPro"/>
</dbReference>
<evidence type="ECO:0000256" key="5">
    <source>
        <dbReference type="ARBA" id="ARBA00023242"/>
    </source>
</evidence>
<dbReference type="HOGENOM" id="CLU_023947_0_0_1"/>
<feature type="compositionally biased region" description="Low complexity" evidence="6">
    <location>
        <begin position="103"/>
        <end position="115"/>
    </location>
</feature>
<evidence type="ECO:0000313" key="9">
    <source>
        <dbReference type="Proteomes" id="UP000019484"/>
    </source>
</evidence>
<comment type="caution">
    <text evidence="8">The sequence shown here is derived from an EMBL/GenBank/DDBJ whole genome shotgun (WGS) entry which is preliminary data.</text>
</comment>
<dbReference type="EMBL" id="AMWN01000002">
    <property type="protein sequence ID" value="EXJ94612.1"/>
    <property type="molecule type" value="Genomic_DNA"/>
</dbReference>
<feature type="region of interest" description="Disordered" evidence="6">
    <location>
        <begin position="83"/>
        <end position="115"/>
    </location>
</feature>
<dbReference type="AlphaFoldDB" id="W9YNU7"/>
<dbReference type="InterPro" id="IPR036864">
    <property type="entry name" value="Zn2-C6_fun-type_DNA-bd_sf"/>
</dbReference>
<protein>
    <recommendedName>
        <fullName evidence="7">Zn(2)-C6 fungal-type domain-containing protein</fullName>
    </recommendedName>
</protein>
<dbReference type="eggNOG" id="ENOG502SUMK">
    <property type="taxonomic scope" value="Eukaryota"/>
</dbReference>
<evidence type="ECO:0000256" key="2">
    <source>
        <dbReference type="ARBA" id="ARBA00023015"/>
    </source>
</evidence>
<sequence>MASISTRPKKTNIVRSRGGCHTCRRRRVKCDQARPGCGACTRLQLECEGYSTRLRFNQPPQSVPNVAQTVKFAEWGPIYVPRPPEDHVTPSTTASLSSGGPETMPLTSPPSSATPTPWTFCSDILDDYSFPGSMSSAQSDEGESQGPRTVASIFESALTATNEWIIEARQSDDQHALLTPSSEASLPSSFESDSKTSLDGFYFEYWRSTVVETLPPVFRDIVAKPPRFLPLRNAVLAVSCAHLAHFKSPAVGGYRSQQRMPLLTTNGPRHHGLSYYSDAVTLITQETSASSSSSQAQDILATLLLLHFFELELGSFSGVLVHMEGMDKLLPSIREPLISSPAGKRLLSTWLSCRSLVVNRRLALAISDRSRETPALWRLSTADIVDDCLGDLQSASDSMTVLLCKGLHLVRTIILDFAVCRNRAYKQGDRHPIFDPMLDHVSLPSSRAQSSPSELAVIDDAYQASLREQRIRLDHWHSGLDDFELPVESFLSQSGGDARDPAGGLVVHPLKFHTQRSAMNYAYYVAAQLLCSMEFWLRVTTNTSQSTSSGGGGPPSMSRWEMLILRIAAGISPSNCAHQSPLAISMTSLLTFCAGWCPDLRVADWVDKRVQEVEHHDLALDNNFPNTVVRRLLQEILDEKRQDRDFYLVSLLEPKDLDRDDIYSKGEHFWTAMCGKDRKTGHLWNRASVLSF</sequence>
<dbReference type="PANTHER" id="PTHR37534">
    <property type="entry name" value="TRANSCRIPTIONAL ACTIVATOR PROTEIN UGA3"/>
    <property type="match status" value="1"/>
</dbReference>